<keyword evidence="2" id="KW-1185">Reference proteome</keyword>
<evidence type="ECO:0000313" key="1">
    <source>
        <dbReference type="EMBL" id="CDG83459.1"/>
    </source>
</evidence>
<gene>
    <name evidence="1" type="ORF">GJA_2828</name>
</gene>
<proteinExistence type="predicted"/>
<organism evidence="1 2">
    <name type="scientific">Janthinobacterium agaricidamnosum NBRC 102515 = DSM 9628</name>
    <dbReference type="NCBI Taxonomy" id="1349767"/>
    <lineage>
        <taxon>Bacteria</taxon>
        <taxon>Pseudomonadati</taxon>
        <taxon>Pseudomonadota</taxon>
        <taxon>Betaproteobacteria</taxon>
        <taxon>Burkholderiales</taxon>
        <taxon>Oxalobacteraceae</taxon>
        <taxon>Janthinobacterium</taxon>
    </lineage>
</organism>
<name>W0V3R8_9BURK</name>
<accession>W0V3R8</accession>
<dbReference type="EMBL" id="HG322949">
    <property type="protein sequence ID" value="CDG83459.1"/>
    <property type="molecule type" value="Genomic_DNA"/>
</dbReference>
<dbReference type="STRING" id="1349767.GJA_2828"/>
<dbReference type="KEGG" id="jag:GJA_2828"/>
<dbReference type="HOGENOM" id="CLU_3136607_0_0_4"/>
<protein>
    <submittedName>
        <fullName evidence="1">Uncharacterized protein</fullName>
    </submittedName>
</protein>
<dbReference type="AlphaFoldDB" id="W0V3R8"/>
<reference evidence="1 2" key="1">
    <citation type="journal article" date="2015" name="Genome Announc.">
        <title>Genome Sequence of Mushroom Soft-Rot Pathogen Janthinobacterium agaricidamnosum.</title>
        <authorList>
            <person name="Graupner K."/>
            <person name="Lackner G."/>
            <person name="Hertweck C."/>
        </authorList>
    </citation>
    <scope>NUCLEOTIDE SEQUENCE [LARGE SCALE GENOMIC DNA]</scope>
    <source>
        <strain evidence="2">NBRC 102515 / DSM 9628</strain>
    </source>
</reference>
<dbReference type="PATRIC" id="fig|1349767.4.peg.4550"/>
<sequence length="49" mass="4968">MVQAYCGKAQPGGQAGDRLACAALQHVLKVDYKSSPSPVVTGSTGKSCT</sequence>
<evidence type="ECO:0000313" key="2">
    <source>
        <dbReference type="Proteomes" id="UP000027604"/>
    </source>
</evidence>
<dbReference type="Proteomes" id="UP000027604">
    <property type="component" value="Chromosome I"/>
</dbReference>